<evidence type="ECO:0000313" key="2">
    <source>
        <dbReference type="EMBL" id="OGY23416.1"/>
    </source>
</evidence>
<reference evidence="2 3" key="1">
    <citation type="journal article" date="2016" name="Nat. Commun.">
        <title>Thousands of microbial genomes shed light on interconnected biogeochemical processes in an aquifer system.</title>
        <authorList>
            <person name="Anantharaman K."/>
            <person name="Brown C.T."/>
            <person name="Hug L.A."/>
            <person name="Sharon I."/>
            <person name="Castelle C.J."/>
            <person name="Probst A.J."/>
            <person name="Thomas B.C."/>
            <person name="Singh A."/>
            <person name="Wilkins M.J."/>
            <person name="Karaoz U."/>
            <person name="Brodie E.L."/>
            <person name="Williams K.H."/>
            <person name="Hubbard S.S."/>
            <person name="Banfield J.F."/>
        </authorList>
    </citation>
    <scope>NUCLEOTIDE SEQUENCE [LARGE SCALE GENOMIC DNA]</scope>
</reference>
<comment type="caution">
    <text evidence="2">The sequence shown here is derived from an EMBL/GenBank/DDBJ whole genome shotgun (WGS) entry which is preliminary data.</text>
</comment>
<keyword evidence="1" id="KW-0812">Transmembrane</keyword>
<feature type="transmembrane region" description="Helical" evidence="1">
    <location>
        <begin position="15"/>
        <end position="37"/>
    </location>
</feature>
<accession>A0A1G1W6W0</accession>
<evidence type="ECO:0008006" key="4">
    <source>
        <dbReference type="Google" id="ProtNLM"/>
    </source>
</evidence>
<evidence type="ECO:0000256" key="1">
    <source>
        <dbReference type="SAM" id="Phobius"/>
    </source>
</evidence>
<protein>
    <recommendedName>
        <fullName evidence="4">Type II secretion system protein GspG C-terminal domain-containing protein</fullName>
    </recommendedName>
</protein>
<dbReference type="Gene3D" id="3.30.700.10">
    <property type="entry name" value="Glycoprotein, Type 4 Pilin"/>
    <property type="match status" value="1"/>
</dbReference>
<dbReference type="STRING" id="1802593.A2172_04270"/>
<sequence length="173" mass="19898">MPSFFQKTLKSQKGVSIITIIILIAVVVAALNVYAYFEPNFQLKQFSAMYYLRDHNDKIKKADLEKLKAAVDSYYEDHHDYPANTGWCGRIFSLMQTDVRDALSPYFAADRFPQDPTFGNTNKDYFYMRVDDHSYVLMASLENSPLGDSSYNYTGCYDWPGDGIYNYKLTGGY</sequence>
<dbReference type="AlphaFoldDB" id="A0A1G1W6W0"/>
<name>A0A1G1W6W0_9BACT</name>
<dbReference type="Proteomes" id="UP000176631">
    <property type="component" value="Unassembled WGS sequence"/>
</dbReference>
<keyword evidence="1" id="KW-0472">Membrane</keyword>
<dbReference type="EMBL" id="MHCP01000025">
    <property type="protein sequence ID" value="OGY23416.1"/>
    <property type="molecule type" value="Genomic_DNA"/>
</dbReference>
<proteinExistence type="predicted"/>
<gene>
    <name evidence="2" type="ORF">A2172_04270</name>
</gene>
<keyword evidence="1" id="KW-1133">Transmembrane helix</keyword>
<evidence type="ECO:0000313" key="3">
    <source>
        <dbReference type="Proteomes" id="UP000176631"/>
    </source>
</evidence>
<organism evidence="2 3">
    <name type="scientific">Candidatus Woykebacteria bacterium RBG_13_40_15</name>
    <dbReference type="NCBI Taxonomy" id="1802593"/>
    <lineage>
        <taxon>Bacteria</taxon>
        <taxon>Candidatus Woykeibacteriota</taxon>
    </lineage>
</organism>